<protein>
    <recommendedName>
        <fullName evidence="5">tRNA pseudouridine synthase B</fullName>
        <ecNumber evidence="5">5.4.99.25</ecNumber>
    </recommendedName>
    <alternativeName>
        <fullName evidence="5">tRNA pseudouridine(55) synthase</fullName>
        <shortName evidence="5">Psi55 synthase</shortName>
    </alternativeName>
    <alternativeName>
        <fullName evidence="5">tRNA pseudouridylate synthase</fullName>
    </alternativeName>
    <alternativeName>
        <fullName evidence="5">tRNA-uridine isomerase</fullName>
    </alternativeName>
</protein>
<organism evidence="7 8">
    <name type="scientific">Spiroplasma turonicum</name>
    <dbReference type="NCBI Taxonomy" id="216946"/>
    <lineage>
        <taxon>Bacteria</taxon>
        <taxon>Bacillati</taxon>
        <taxon>Mycoplasmatota</taxon>
        <taxon>Mollicutes</taxon>
        <taxon>Entomoplasmatales</taxon>
        <taxon>Spiroplasmataceae</taxon>
        <taxon>Spiroplasma</taxon>
    </lineage>
</organism>
<evidence type="ECO:0000256" key="1">
    <source>
        <dbReference type="ARBA" id="ARBA00000385"/>
    </source>
</evidence>
<comment type="function">
    <text evidence="5">Responsible for synthesis of pseudouridine from uracil-55 in the psi GC loop of transfer RNAs.</text>
</comment>
<dbReference type="Proteomes" id="UP000067243">
    <property type="component" value="Chromosome"/>
</dbReference>
<keyword evidence="3 5" id="KW-0819">tRNA processing</keyword>
<gene>
    <name evidence="5 7" type="primary">truB</name>
    <name evidence="7" type="ORF">STURON_00338</name>
</gene>
<evidence type="ECO:0000259" key="6">
    <source>
        <dbReference type="Pfam" id="PF01509"/>
    </source>
</evidence>
<dbReference type="NCBIfam" id="TIGR00431">
    <property type="entry name" value="TruB"/>
    <property type="match status" value="1"/>
</dbReference>
<dbReference type="PANTHER" id="PTHR13767:SF2">
    <property type="entry name" value="PSEUDOURIDYLATE SYNTHASE TRUB1"/>
    <property type="match status" value="1"/>
</dbReference>
<dbReference type="InterPro" id="IPR014780">
    <property type="entry name" value="tRNA_psdUridine_synth_TruB"/>
</dbReference>
<dbReference type="Gene3D" id="3.30.2350.10">
    <property type="entry name" value="Pseudouridine synthase"/>
    <property type="match status" value="1"/>
</dbReference>
<comment type="similarity">
    <text evidence="2 5">Belongs to the pseudouridine synthase TruB family. Type 1 subfamily.</text>
</comment>
<evidence type="ECO:0000256" key="2">
    <source>
        <dbReference type="ARBA" id="ARBA00005642"/>
    </source>
</evidence>
<evidence type="ECO:0000256" key="5">
    <source>
        <dbReference type="HAMAP-Rule" id="MF_01080"/>
    </source>
</evidence>
<keyword evidence="8" id="KW-1185">Reference proteome</keyword>
<evidence type="ECO:0000256" key="4">
    <source>
        <dbReference type="ARBA" id="ARBA00023235"/>
    </source>
</evidence>
<dbReference type="SUPFAM" id="SSF55120">
    <property type="entry name" value="Pseudouridine synthase"/>
    <property type="match status" value="1"/>
</dbReference>
<dbReference type="KEGG" id="stur:STURON_00338"/>
<dbReference type="EMBL" id="CP012328">
    <property type="protein sequence ID" value="AKU79584.1"/>
    <property type="molecule type" value="Genomic_DNA"/>
</dbReference>
<comment type="catalytic activity">
    <reaction evidence="1 5">
        <text>uridine(55) in tRNA = pseudouridine(55) in tRNA</text>
        <dbReference type="Rhea" id="RHEA:42532"/>
        <dbReference type="Rhea" id="RHEA-COMP:10101"/>
        <dbReference type="Rhea" id="RHEA-COMP:10102"/>
        <dbReference type="ChEBI" id="CHEBI:65314"/>
        <dbReference type="ChEBI" id="CHEBI:65315"/>
        <dbReference type="EC" id="5.4.99.25"/>
    </reaction>
</comment>
<dbReference type="PATRIC" id="fig|216946.3.peg.338"/>
<evidence type="ECO:0000256" key="3">
    <source>
        <dbReference type="ARBA" id="ARBA00022694"/>
    </source>
</evidence>
<dbReference type="AlphaFoldDB" id="A0A0K1P5Y0"/>
<dbReference type="GO" id="GO:0160148">
    <property type="term" value="F:tRNA pseudouridine(55) synthase activity"/>
    <property type="evidence" value="ECO:0007669"/>
    <property type="project" value="UniProtKB-EC"/>
</dbReference>
<dbReference type="STRING" id="216946.STURO_v1c03380"/>
<feature type="domain" description="Pseudouridine synthase II N-terminal" evidence="6">
    <location>
        <begin position="25"/>
        <end position="176"/>
    </location>
</feature>
<dbReference type="GO" id="GO:0003723">
    <property type="term" value="F:RNA binding"/>
    <property type="evidence" value="ECO:0007669"/>
    <property type="project" value="InterPro"/>
</dbReference>
<feature type="active site" description="Nucleophile" evidence="5">
    <location>
        <position position="40"/>
    </location>
</feature>
<accession>A0A0K1P5Y0</accession>
<dbReference type="Pfam" id="PF01509">
    <property type="entry name" value="TruB_N"/>
    <property type="match status" value="1"/>
</dbReference>
<dbReference type="PANTHER" id="PTHR13767">
    <property type="entry name" value="TRNA-PSEUDOURIDINE SYNTHASE"/>
    <property type="match status" value="1"/>
</dbReference>
<dbReference type="EC" id="5.4.99.25" evidence="5"/>
<reference evidence="7 8" key="1">
    <citation type="journal article" date="2015" name="Genome Announc.">
        <title>Complete Genome Sequence of Spiroplasma turonicum Strain Tab4cT, a Parasite of a Horse Fly, Haematopota sp. (Diptera: Tabanidae).</title>
        <authorList>
            <person name="Davis R.E."/>
            <person name="Shao J."/>
            <person name="Zhao Y."/>
            <person name="Gasparich G.E."/>
            <person name="Gaynor B.J."/>
            <person name="Donofrio N."/>
        </authorList>
    </citation>
    <scope>NUCLEOTIDE SEQUENCE [LARGE SCALE GENOMIC DNA]</scope>
    <source>
        <strain evidence="7 8">Tab4c</strain>
    </source>
</reference>
<dbReference type="CDD" id="cd02573">
    <property type="entry name" value="PseudoU_synth_EcTruB"/>
    <property type="match status" value="1"/>
</dbReference>
<evidence type="ECO:0000313" key="8">
    <source>
        <dbReference type="Proteomes" id="UP000067243"/>
    </source>
</evidence>
<evidence type="ECO:0000313" key="7">
    <source>
        <dbReference type="EMBL" id="AKU79584.1"/>
    </source>
</evidence>
<dbReference type="InterPro" id="IPR002501">
    <property type="entry name" value="PsdUridine_synth_N"/>
</dbReference>
<dbReference type="HAMAP" id="MF_01080">
    <property type="entry name" value="TruB_bact"/>
    <property type="match status" value="1"/>
</dbReference>
<dbReference type="InterPro" id="IPR020103">
    <property type="entry name" value="PsdUridine_synth_cat_dom_sf"/>
</dbReference>
<dbReference type="GO" id="GO:0031119">
    <property type="term" value="P:tRNA pseudouridine synthesis"/>
    <property type="evidence" value="ECO:0007669"/>
    <property type="project" value="UniProtKB-UniRule"/>
</dbReference>
<proteinExistence type="inferred from homology"/>
<sequence length="307" mass="35269">MNKSGVFLIDKPKGITSNQLIQQIKNKFKIKKIGHAGTLDPMARGLMVVLVNHATKVSNYLLSSDKRYIVTMDFFMKTDTMDVTGKTIETQPFEKIDKKLIKEMIDKFDGYMYEQYPPIYSATKQNGKKLYEYARSGESVEIKSKTVTIKKCNYIDFDQKSGRLSLDVLCSKGTYIRSLISDMAESIGYIATMSVLNRVECGKFSINDAKTLEELNESDLISIYDSLMINEQNLIEYHKTSDIYEGRIIELQGVNFPFIFVINHEKEVLAVYKHVAQNIYKCQRGLWESKEPSFLTDAEKEGYYDNN</sequence>
<keyword evidence="4 5" id="KW-0413">Isomerase</keyword>
<dbReference type="OrthoDB" id="9802309at2"/>
<dbReference type="GO" id="GO:1990481">
    <property type="term" value="P:mRNA pseudouridine synthesis"/>
    <property type="evidence" value="ECO:0007669"/>
    <property type="project" value="TreeGrafter"/>
</dbReference>
<name>A0A0K1P5Y0_9MOLU</name>
<dbReference type="RefSeq" id="WP_075048182.1">
    <property type="nucleotide sequence ID" value="NZ_CP012328.1"/>
</dbReference>